<evidence type="ECO:0000313" key="4">
    <source>
        <dbReference type="Proteomes" id="UP000182373"/>
    </source>
</evidence>
<evidence type="ECO:0000313" key="3">
    <source>
        <dbReference type="EMBL" id="APH55452.1"/>
    </source>
</evidence>
<reference evidence="4" key="1">
    <citation type="submission" date="2016-11" db="EMBL/GenBank/DDBJ databases">
        <title>Comparative genomic and phenotypic analysis of Granulibacter bethesdensis clinical isolates from patients with chronic granulomatous disease.</title>
        <authorList>
            <person name="Zarember K.A."/>
            <person name="Porcella S.F."/>
            <person name="Chu J."/>
            <person name="Ding L."/>
            <person name="Dahlstrom E."/>
            <person name="Barbian K."/>
            <person name="Martens C."/>
            <person name="Sykora L."/>
            <person name="Kramer S."/>
            <person name="Pettinato A.M."/>
            <person name="Hong H."/>
            <person name="Wald G."/>
            <person name="Berg L.J."/>
            <person name="Rogge L.S."/>
            <person name="Greenberg D.E."/>
            <person name="Falcone E.L."/>
            <person name="Neves J.F."/>
            <person name="Simoes M.J."/>
            <person name="Casal M."/>
            <person name="Rodriguez-Lopez F.C."/>
            <person name="Zelazny A."/>
            <person name="Gallin J.I."/>
            <person name="Holland S.M."/>
        </authorList>
    </citation>
    <scope>NUCLEOTIDE SEQUENCE [LARGE SCALE GENOMIC DNA]</scope>
    <source>
        <strain evidence="4">NIH9.1</strain>
    </source>
</reference>
<dbReference type="InterPro" id="IPR010131">
    <property type="entry name" value="MdtP/NodT-like"/>
</dbReference>
<comment type="subcellular location">
    <subcellularLocation>
        <location evidence="2">Cell membrane</location>
        <topology evidence="2">Lipid-anchor</topology>
    </subcellularLocation>
</comment>
<comment type="similarity">
    <text evidence="1 2">Belongs to the outer membrane factor (OMF) (TC 1.B.17) family.</text>
</comment>
<dbReference type="Proteomes" id="UP000182373">
    <property type="component" value="Chromosome"/>
</dbReference>
<keyword evidence="2" id="KW-0812">Transmembrane</keyword>
<keyword evidence="2" id="KW-1134">Transmembrane beta strand</keyword>
<name>A0AAC9KBN0_9PROT</name>
<protein>
    <submittedName>
        <fullName evidence="3">Type I secretion outer membrane protein</fullName>
    </submittedName>
</protein>
<dbReference type="Pfam" id="PF02321">
    <property type="entry name" value="OEP"/>
    <property type="match status" value="2"/>
</dbReference>
<evidence type="ECO:0000256" key="1">
    <source>
        <dbReference type="ARBA" id="ARBA00007613"/>
    </source>
</evidence>
<dbReference type="Gene3D" id="2.20.200.10">
    <property type="entry name" value="Outer membrane efflux proteins (OEP)"/>
    <property type="match status" value="1"/>
</dbReference>
<dbReference type="EMBL" id="CP018191">
    <property type="protein sequence ID" value="APH55452.1"/>
    <property type="molecule type" value="Genomic_DNA"/>
</dbReference>
<dbReference type="PANTHER" id="PTHR30203">
    <property type="entry name" value="OUTER MEMBRANE CATION EFFLUX PROTEIN"/>
    <property type="match status" value="1"/>
</dbReference>
<keyword evidence="2" id="KW-0564">Palmitate</keyword>
<organism evidence="3 4">
    <name type="scientific">Granulibacter bethesdensis</name>
    <dbReference type="NCBI Taxonomy" id="364410"/>
    <lineage>
        <taxon>Bacteria</taxon>
        <taxon>Pseudomonadati</taxon>
        <taxon>Pseudomonadota</taxon>
        <taxon>Alphaproteobacteria</taxon>
        <taxon>Acetobacterales</taxon>
        <taxon>Acetobacteraceae</taxon>
        <taxon>Granulibacter</taxon>
    </lineage>
</organism>
<proteinExistence type="inferred from homology"/>
<sequence>MAGRSSVSRFILPLGLAVFFSACTVGPDFRKPKTDIPPDWTEKHEHATSRDRINLAEWWRSFDDPVLDRLVDDAIANNHSLAIAQQRIIMARAERENAVAGWYPQINLSGTKQSRGYSGTMQWPGLPQIAYRYWDTTFDSSWELDIFGGTRRMVEAAKASADALVEGRRAILVSLISELASQYAVLRASQLRLEIVRKNEATAQHIVDLVSKEVGQGIRSTLDLSQARAELETIKATEPPLHAMIAMAAHAIGVLIGKPPGGALEAELLQPTPVLPVPPALPVLLPAQVIADRPDLRRVEREYAMALAQVGVAKAQLYPRFTIPIEVQPMSSTLHRLFSAASMTWMMGVGIAQPLFDGGRRHARLTAAQAEAEAARITYEQSVLIALREVEDALVNFSTAQERDKNLLEAQAQSQKALVQSRTLYEHGLTGYMRVLDAQRSALAAEDAVAISKLDRIRNTIQLYKALGGGWQNVTFNDPKVETGLLQRTGLPLGMGNPVKEEKAPN</sequence>
<dbReference type="GO" id="GO:0005886">
    <property type="term" value="C:plasma membrane"/>
    <property type="evidence" value="ECO:0007669"/>
    <property type="project" value="UniProtKB-SubCell"/>
</dbReference>
<keyword evidence="2" id="KW-0472">Membrane</keyword>
<dbReference type="SUPFAM" id="SSF56954">
    <property type="entry name" value="Outer membrane efflux proteins (OEP)"/>
    <property type="match status" value="1"/>
</dbReference>
<dbReference type="Gene3D" id="1.20.1600.10">
    <property type="entry name" value="Outer membrane efflux proteins (OEP)"/>
    <property type="match status" value="1"/>
</dbReference>
<accession>A0AAC9KBN0</accession>
<dbReference type="PROSITE" id="PS51257">
    <property type="entry name" value="PROKAR_LIPOPROTEIN"/>
    <property type="match status" value="1"/>
</dbReference>
<gene>
    <name evidence="3" type="ORF">GbCGDNIH9_2130</name>
</gene>
<dbReference type="GO" id="GO:0015562">
    <property type="term" value="F:efflux transmembrane transporter activity"/>
    <property type="evidence" value="ECO:0007669"/>
    <property type="project" value="InterPro"/>
</dbReference>
<evidence type="ECO:0000256" key="2">
    <source>
        <dbReference type="RuleBase" id="RU362097"/>
    </source>
</evidence>
<dbReference type="NCBIfam" id="TIGR01845">
    <property type="entry name" value="outer_NodT"/>
    <property type="match status" value="1"/>
</dbReference>
<dbReference type="InterPro" id="IPR003423">
    <property type="entry name" value="OMP_efflux"/>
</dbReference>
<keyword evidence="2" id="KW-0449">Lipoprotein</keyword>
<dbReference type="AlphaFoldDB" id="A0AAC9KBN0"/>